<gene>
    <name evidence="2" type="ORF">OG994_08045</name>
</gene>
<dbReference type="EMBL" id="CP108084">
    <property type="protein sequence ID" value="WUP51438.1"/>
    <property type="molecule type" value="Genomic_DNA"/>
</dbReference>
<reference evidence="2" key="1">
    <citation type="submission" date="2022-10" db="EMBL/GenBank/DDBJ databases">
        <title>The complete genomes of actinobacterial strains from the NBC collection.</title>
        <authorList>
            <person name="Joergensen T.S."/>
            <person name="Alvarez Arevalo M."/>
            <person name="Sterndorff E.B."/>
            <person name="Faurdal D."/>
            <person name="Vuksanovic O."/>
            <person name="Mourched A.-S."/>
            <person name="Charusanti P."/>
            <person name="Shaw S."/>
            <person name="Blin K."/>
            <person name="Weber T."/>
        </authorList>
    </citation>
    <scope>NUCLEOTIDE SEQUENCE</scope>
    <source>
        <strain evidence="2">NBC_00256</strain>
    </source>
</reference>
<sequence>MADVRSAVQRLYEELLTAWNDRDARRYAALFTEDGCLVGFDGSQVDGSEVEGHLTPIFADHPTASYVWRVQEVRSLGADAALLRARVGMVPPGQADVNPAVNAVQSLVAVRRDGVWRVALFHNTPAQYHGRPDLADAHTAQMREALGASVARG</sequence>
<evidence type="ECO:0000313" key="3">
    <source>
        <dbReference type="Proteomes" id="UP001432190"/>
    </source>
</evidence>
<dbReference type="NCBIfam" id="TIGR02246">
    <property type="entry name" value="SgcJ/EcaC family oxidoreductase"/>
    <property type="match status" value="1"/>
</dbReference>
<feature type="domain" description="DUF4440" evidence="1">
    <location>
        <begin position="8"/>
        <end position="118"/>
    </location>
</feature>
<dbReference type="Gene3D" id="3.10.450.50">
    <property type="match status" value="1"/>
</dbReference>
<protein>
    <submittedName>
        <fullName evidence="2">SgcJ/EcaC family oxidoreductase</fullName>
    </submittedName>
</protein>
<evidence type="ECO:0000313" key="2">
    <source>
        <dbReference type="EMBL" id="WUP51438.1"/>
    </source>
</evidence>
<dbReference type="Pfam" id="PF14534">
    <property type="entry name" value="DUF4440"/>
    <property type="match status" value="1"/>
</dbReference>
<organism evidence="2 3">
    <name type="scientific">Micromonospora globbae</name>
    <dbReference type="NCBI Taxonomy" id="1894969"/>
    <lineage>
        <taxon>Bacteria</taxon>
        <taxon>Bacillati</taxon>
        <taxon>Actinomycetota</taxon>
        <taxon>Actinomycetes</taxon>
        <taxon>Micromonosporales</taxon>
        <taxon>Micromonosporaceae</taxon>
        <taxon>Micromonospora</taxon>
    </lineage>
</organism>
<accession>A0ABZ1SCG0</accession>
<dbReference type="SUPFAM" id="SSF54427">
    <property type="entry name" value="NTF2-like"/>
    <property type="match status" value="1"/>
</dbReference>
<dbReference type="Proteomes" id="UP001432190">
    <property type="component" value="Chromosome"/>
</dbReference>
<dbReference type="RefSeq" id="WP_328852691.1">
    <property type="nucleotide sequence ID" value="NZ_CP108084.1"/>
</dbReference>
<dbReference type="InterPro" id="IPR027843">
    <property type="entry name" value="DUF4440"/>
</dbReference>
<proteinExistence type="predicted"/>
<dbReference type="InterPro" id="IPR032710">
    <property type="entry name" value="NTF2-like_dom_sf"/>
</dbReference>
<dbReference type="InterPro" id="IPR011944">
    <property type="entry name" value="Steroid_delta5-4_isomerase"/>
</dbReference>
<evidence type="ECO:0000259" key="1">
    <source>
        <dbReference type="Pfam" id="PF14534"/>
    </source>
</evidence>
<keyword evidence="3" id="KW-1185">Reference proteome</keyword>
<name>A0ABZ1SCG0_9ACTN</name>